<organism evidence="1">
    <name type="scientific">Staphylococcus aureus subsp. aureus MN8</name>
    <dbReference type="NCBI Taxonomy" id="548470"/>
    <lineage>
        <taxon>Bacteria</taxon>
        <taxon>Bacillati</taxon>
        <taxon>Bacillota</taxon>
        <taxon>Bacilli</taxon>
        <taxon>Bacillales</taxon>
        <taxon>Staphylococcaceae</taxon>
        <taxon>Staphylococcus</taxon>
    </lineage>
</organism>
<dbReference type="EMBL" id="ACJA02000001">
    <property type="protein sequence ID" value="EFH96096.1"/>
    <property type="molecule type" value="Genomic_DNA"/>
</dbReference>
<dbReference type="HOGENOM" id="CLU_171130_0_0_9"/>
<sequence length="114" mass="13613">MSEFEVKEKTYNLPNEHRQVLNVIRNTSNKYITKTKLLNQLGYEYNSSNERWLRRVINSLVYDYGYPIGCSYKPSERGYYIITTEQEKQQAMRSIKKLADGSMKRYEALKRIEV</sequence>
<accession>A0A0E1XJZ0</accession>
<dbReference type="AlphaFoldDB" id="A0A0E1XJZ0"/>
<gene>
    <name evidence="1" type="ORF">HMPREF0769_10098</name>
</gene>
<name>A0A0E1XJZ0_STAAU</name>
<reference evidence="1" key="1">
    <citation type="submission" date="2010-05" db="EMBL/GenBank/DDBJ databases">
        <authorList>
            <person name="Muzny D."/>
            <person name="Qin X."/>
            <person name="Buhay C."/>
            <person name="Dugan-Rocha S."/>
            <person name="Ding Y."/>
            <person name="Chen G."/>
            <person name="Hawes A."/>
            <person name="Holder M."/>
            <person name="Jhangiani S."/>
            <person name="Johnson A."/>
            <person name="Khan Z."/>
            <person name="Li Z."/>
            <person name="Liu W."/>
            <person name="Liu X."/>
            <person name="Perez L."/>
            <person name="Shen H."/>
            <person name="Wang Q."/>
            <person name="Watt J."/>
            <person name="Xi L."/>
            <person name="Xin Y."/>
            <person name="Zhou J."/>
            <person name="Deng J."/>
            <person name="Jiang H."/>
            <person name="Liu Y."/>
            <person name="Qu J."/>
            <person name="Song X.-Z."/>
            <person name="Zhang L."/>
            <person name="Villasana D."/>
            <person name="Johnson A."/>
            <person name="Liu J."/>
            <person name="Liyanage D."/>
            <person name="Lorensuhewa L."/>
            <person name="Robinson T."/>
            <person name="Song A."/>
            <person name="Song B.-B."/>
            <person name="Dinh H."/>
            <person name="Thornton R."/>
            <person name="Coyle M."/>
            <person name="Francisco L."/>
            <person name="Jackson L."/>
            <person name="Javaid M."/>
            <person name="Korchina V."/>
            <person name="Kovar C."/>
            <person name="Mata R."/>
            <person name="Mathew T."/>
            <person name="Ngo R."/>
            <person name="Nguyen L."/>
            <person name="Nguyen N."/>
            <person name="Okwuonu G."/>
            <person name="Ongeri F."/>
            <person name="Pham C."/>
            <person name="Simmons D."/>
            <person name="Wilczek-Boney K."/>
            <person name="Hale W."/>
            <person name="Jakkamsetti A."/>
            <person name="Pham P."/>
            <person name="Ruth R."/>
            <person name="San Lucas F."/>
            <person name="Warren J."/>
            <person name="Zhang J."/>
            <person name="Zhao Z."/>
            <person name="Zhou C."/>
            <person name="Zhu D."/>
            <person name="Lee S."/>
            <person name="Bess C."/>
            <person name="Blankenburg K."/>
            <person name="Forbes L."/>
            <person name="Fu Q."/>
            <person name="Gubbala S."/>
            <person name="Hirani K."/>
            <person name="Jayaseelan J.C."/>
            <person name="Lara F."/>
            <person name="Munidasa M."/>
            <person name="Palculict T."/>
            <person name="Patil S."/>
            <person name="Pu L.-L."/>
            <person name="Saada N."/>
            <person name="Tang L."/>
            <person name="Weissenberger G."/>
            <person name="Zhu Y."/>
            <person name="Hemphill L."/>
            <person name="Shang Y."/>
            <person name="Youmans B."/>
            <person name="Ayvaz T."/>
            <person name="Ross M."/>
            <person name="Santibanez J."/>
            <person name="Aqrawi P."/>
            <person name="Gross S."/>
            <person name="Joshi V."/>
            <person name="Fowler G."/>
            <person name="Nazareth L."/>
            <person name="Reid J."/>
            <person name="Worley K."/>
            <person name="Petrosino J."/>
            <person name="Highlander S."/>
            <person name="Gibbs R."/>
        </authorList>
    </citation>
    <scope>NUCLEOTIDE SEQUENCE [LARGE SCALE GENOMIC DNA]</scope>
    <source>
        <strain evidence="1">MN8</strain>
    </source>
</reference>
<proteinExistence type="predicted"/>
<dbReference type="RefSeq" id="WP_001288442.1">
    <property type="nucleotide sequence ID" value="NZ_CM000952.1"/>
</dbReference>
<protein>
    <submittedName>
        <fullName evidence="1">Pathogenicity island protein</fullName>
    </submittedName>
</protein>
<comment type="caution">
    <text evidence="1">The sequence shown here is derived from an EMBL/GenBank/DDBJ whole genome shotgun (WGS) entry which is preliminary data.</text>
</comment>
<evidence type="ECO:0000313" key="1">
    <source>
        <dbReference type="EMBL" id="EFH96096.1"/>
    </source>
</evidence>
<dbReference type="Proteomes" id="UP000003455">
    <property type="component" value="Chromosome"/>
</dbReference>